<protein>
    <submittedName>
        <fullName evidence="3">Protein-disulfide isomerase</fullName>
    </submittedName>
</protein>
<dbReference type="SUPFAM" id="SSF52833">
    <property type="entry name" value="Thioredoxin-like"/>
    <property type="match status" value="1"/>
</dbReference>
<dbReference type="GO" id="GO:0016853">
    <property type="term" value="F:isomerase activity"/>
    <property type="evidence" value="ECO:0007669"/>
    <property type="project" value="UniProtKB-KW"/>
</dbReference>
<keyword evidence="3" id="KW-0413">Isomerase</keyword>
<accession>A0ABZ3FAH9</accession>
<gene>
    <name evidence="3" type="ORF">V3I05_05200</name>
</gene>
<keyword evidence="4" id="KW-1185">Reference proteome</keyword>
<feature type="signal peptide" evidence="1">
    <location>
        <begin position="1"/>
        <end position="23"/>
    </location>
</feature>
<sequence>MKKFEKILQYMAFLALFSTLCFGASFEETLKETLKKSAKQDVKIIKIQNLTSTPDVKLVLIAVGDMQIPIFASKDGKVVIGVSNVFFADKSEDMGAVSNLIKQTDTSSKPDNATLETFFKKIAKDEYIILHSPNKNVKKITYIVSDPNCPSCQKELQGVEKRLVDSDVYMLIVGFVGQDSPLKASMIRDRLLDAKDNKQKLSVLREVYTPHSKVPTNYLNIDTKDTMKINQKVVDAGIKSVPFIYESKK</sequence>
<proteinExistence type="predicted"/>
<name>A0ABZ3FAH9_9HELI</name>
<evidence type="ECO:0000313" key="4">
    <source>
        <dbReference type="Proteomes" id="UP001434737"/>
    </source>
</evidence>
<dbReference type="Gene3D" id="3.40.30.10">
    <property type="entry name" value="Glutaredoxin"/>
    <property type="match status" value="1"/>
</dbReference>
<dbReference type="InterPro" id="IPR041556">
    <property type="entry name" value="DsbG_N"/>
</dbReference>
<dbReference type="Gene3D" id="3.10.450.520">
    <property type="match status" value="1"/>
</dbReference>
<dbReference type="Proteomes" id="UP001434737">
    <property type="component" value="Chromosome"/>
</dbReference>
<organism evidence="3 4">
    <name type="scientific">Helicobacter mastomyrinus</name>
    <dbReference type="NCBI Taxonomy" id="287948"/>
    <lineage>
        <taxon>Bacteria</taxon>
        <taxon>Pseudomonadati</taxon>
        <taxon>Campylobacterota</taxon>
        <taxon>Epsilonproteobacteria</taxon>
        <taxon>Campylobacterales</taxon>
        <taxon>Helicobacteraceae</taxon>
        <taxon>Helicobacter</taxon>
    </lineage>
</organism>
<dbReference type="InterPro" id="IPR036249">
    <property type="entry name" value="Thioredoxin-like_sf"/>
</dbReference>
<keyword evidence="1" id="KW-0732">Signal</keyword>
<dbReference type="EMBL" id="CP145316">
    <property type="protein sequence ID" value="XAM19071.1"/>
    <property type="molecule type" value="Genomic_DNA"/>
</dbReference>
<dbReference type="Pfam" id="PF18257">
    <property type="entry name" value="DsbG_N"/>
    <property type="match status" value="1"/>
</dbReference>
<reference evidence="3 4" key="1">
    <citation type="submission" date="2024-02" db="EMBL/GenBank/DDBJ databases">
        <title>Genome and pathogenicity analysis of Helicobacter mastomyrinus isolated from mice.</title>
        <authorList>
            <person name="Zhu L."/>
        </authorList>
    </citation>
    <scope>NUCLEOTIDE SEQUENCE [LARGE SCALE GENOMIC DNA]</scope>
    <source>
        <strain evidence="3 4">Hm-17</strain>
    </source>
</reference>
<dbReference type="RefSeq" id="WP_295700360.1">
    <property type="nucleotide sequence ID" value="NZ_CP145316.1"/>
</dbReference>
<feature type="chain" id="PRO_5046291812" evidence="1">
    <location>
        <begin position="24"/>
        <end position="249"/>
    </location>
</feature>
<evidence type="ECO:0000259" key="2">
    <source>
        <dbReference type="Pfam" id="PF18257"/>
    </source>
</evidence>
<evidence type="ECO:0000313" key="3">
    <source>
        <dbReference type="EMBL" id="XAM19071.1"/>
    </source>
</evidence>
<feature type="domain" description="Disulfide isomerase DsbG N-terminal" evidence="2">
    <location>
        <begin position="30"/>
        <end position="104"/>
    </location>
</feature>
<evidence type="ECO:0000256" key="1">
    <source>
        <dbReference type="SAM" id="SignalP"/>
    </source>
</evidence>